<name>A0A6A5TYF4_9PLEO</name>
<dbReference type="SMART" id="SM00317">
    <property type="entry name" value="SET"/>
    <property type="match status" value="1"/>
</dbReference>
<protein>
    <submittedName>
        <fullName evidence="3">SET domain-containing protein</fullName>
    </submittedName>
</protein>
<evidence type="ECO:0000313" key="4">
    <source>
        <dbReference type="Proteomes" id="UP000800035"/>
    </source>
</evidence>
<feature type="compositionally biased region" description="Polar residues" evidence="1">
    <location>
        <begin position="1"/>
        <end position="12"/>
    </location>
</feature>
<feature type="compositionally biased region" description="Basic residues" evidence="1">
    <location>
        <begin position="14"/>
        <end position="23"/>
    </location>
</feature>
<sequence>MPSATKPRTPSPKTFKKAPKTHKPLPNSQSTKRPPNPKTPSKPTGIGKSRSTSPSPPRHTYSLRHPSKYFWYTSVANTLELATTKPSASTPTPTYTYTYQPNLLQINDYTISPLSFTHTPYPSTFPPSLPWPPTRPSHIARAIGRHHASCVGESCYTRKRCRDMQCGHAFSAWRDSTALWEDYFELRETRDRGVGAFTKRAFRRGAVLGWYAGTIVACDGGEGEGAGKGGEGEGEGEGGLNDYVMELGVGDLGGYYVEDSHSPSCSSSSSSSSDADDQQDDGEHPMVLIDGLHTGNWTRFINHSCDAHADFEVMRVGTTRIMAVVLRRDVGEGVELTVSYGEPYWWFRRDGARCCCGSGRCVSLKMAGRGRGEGGGQGKGKGRKEVVEESGEGRVSVSRKVGR</sequence>
<feature type="region of interest" description="Disordered" evidence="1">
    <location>
        <begin position="259"/>
        <end position="288"/>
    </location>
</feature>
<accession>A0A6A5TYF4</accession>
<gene>
    <name evidence="3" type="ORF">CC80DRAFT_561097</name>
</gene>
<feature type="compositionally biased region" description="Low complexity" evidence="1">
    <location>
        <begin position="393"/>
        <end position="403"/>
    </location>
</feature>
<feature type="domain" description="SET" evidence="2">
    <location>
        <begin position="182"/>
        <end position="341"/>
    </location>
</feature>
<organism evidence="3 4">
    <name type="scientific">Byssothecium circinans</name>
    <dbReference type="NCBI Taxonomy" id="147558"/>
    <lineage>
        <taxon>Eukaryota</taxon>
        <taxon>Fungi</taxon>
        <taxon>Dikarya</taxon>
        <taxon>Ascomycota</taxon>
        <taxon>Pezizomycotina</taxon>
        <taxon>Dothideomycetes</taxon>
        <taxon>Pleosporomycetidae</taxon>
        <taxon>Pleosporales</taxon>
        <taxon>Massarineae</taxon>
        <taxon>Massarinaceae</taxon>
        <taxon>Byssothecium</taxon>
    </lineage>
</organism>
<proteinExistence type="predicted"/>
<feature type="compositionally biased region" description="Low complexity" evidence="1">
    <location>
        <begin position="262"/>
        <end position="273"/>
    </location>
</feature>
<keyword evidence="4" id="KW-1185">Reference proteome</keyword>
<dbReference type="InterPro" id="IPR046341">
    <property type="entry name" value="SET_dom_sf"/>
</dbReference>
<dbReference type="Pfam" id="PF00856">
    <property type="entry name" value="SET"/>
    <property type="match status" value="1"/>
</dbReference>
<dbReference type="SUPFAM" id="SSF82199">
    <property type="entry name" value="SET domain"/>
    <property type="match status" value="1"/>
</dbReference>
<dbReference type="OrthoDB" id="308383at2759"/>
<dbReference type="PROSITE" id="PS50280">
    <property type="entry name" value="SET"/>
    <property type="match status" value="1"/>
</dbReference>
<feature type="region of interest" description="Disordered" evidence="1">
    <location>
        <begin position="1"/>
        <end position="61"/>
    </location>
</feature>
<evidence type="ECO:0000313" key="3">
    <source>
        <dbReference type="EMBL" id="KAF1957655.1"/>
    </source>
</evidence>
<evidence type="ECO:0000256" key="1">
    <source>
        <dbReference type="SAM" id="MobiDB-lite"/>
    </source>
</evidence>
<dbReference type="EMBL" id="ML976989">
    <property type="protein sequence ID" value="KAF1957655.1"/>
    <property type="molecule type" value="Genomic_DNA"/>
</dbReference>
<dbReference type="Gene3D" id="2.170.270.10">
    <property type="entry name" value="SET domain"/>
    <property type="match status" value="1"/>
</dbReference>
<dbReference type="InterPro" id="IPR001214">
    <property type="entry name" value="SET_dom"/>
</dbReference>
<reference evidence="3" key="1">
    <citation type="journal article" date="2020" name="Stud. Mycol.">
        <title>101 Dothideomycetes genomes: a test case for predicting lifestyles and emergence of pathogens.</title>
        <authorList>
            <person name="Haridas S."/>
            <person name="Albert R."/>
            <person name="Binder M."/>
            <person name="Bloem J."/>
            <person name="Labutti K."/>
            <person name="Salamov A."/>
            <person name="Andreopoulos B."/>
            <person name="Baker S."/>
            <person name="Barry K."/>
            <person name="Bills G."/>
            <person name="Bluhm B."/>
            <person name="Cannon C."/>
            <person name="Castanera R."/>
            <person name="Culley D."/>
            <person name="Daum C."/>
            <person name="Ezra D."/>
            <person name="Gonzalez J."/>
            <person name="Henrissat B."/>
            <person name="Kuo A."/>
            <person name="Liang C."/>
            <person name="Lipzen A."/>
            <person name="Lutzoni F."/>
            <person name="Magnuson J."/>
            <person name="Mondo S."/>
            <person name="Nolan M."/>
            <person name="Ohm R."/>
            <person name="Pangilinan J."/>
            <person name="Park H.-J."/>
            <person name="Ramirez L."/>
            <person name="Alfaro M."/>
            <person name="Sun H."/>
            <person name="Tritt A."/>
            <person name="Yoshinaga Y."/>
            <person name="Zwiers L.-H."/>
            <person name="Turgeon B."/>
            <person name="Goodwin S."/>
            <person name="Spatafora J."/>
            <person name="Crous P."/>
            <person name="Grigoriev I."/>
        </authorList>
    </citation>
    <scope>NUCLEOTIDE SEQUENCE</scope>
    <source>
        <strain evidence="3">CBS 675.92</strain>
    </source>
</reference>
<evidence type="ECO:0000259" key="2">
    <source>
        <dbReference type="PROSITE" id="PS50280"/>
    </source>
</evidence>
<dbReference type="Proteomes" id="UP000800035">
    <property type="component" value="Unassembled WGS sequence"/>
</dbReference>
<feature type="region of interest" description="Disordered" evidence="1">
    <location>
        <begin position="368"/>
        <end position="403"/>
    </location>
</feature>
<dbReference type="AlphaFoldDB" id="A0A6A5TYF4"/>